<dbReference type="Proteomes" id="UP000628079">
    <property type="component" value="Unassembled WGS sequence"/>
</dbReference>
<evidence type="ECO:0000256" key="2">
    <source>
        <dbReference type="SAM" id="Phobius"/>
    </source>
</evidence>
<accession>A0A8H9FSM1</accession>
<evidence type="ECO:0008006" key="5">
    <source>
        <dbReference type="Google" id="ProtNLM"/>
    </source>
</evidence>
<dbReference type="EMBL" id="BMEA01000001">
    <property type="protein sequence ID" value="GGB75974.1"/>
    <property type="molecule type" value="Genomic_DNA"/>
</dbReference>
<dbReference type="Gene3D" id="2.120.10.30">
    <property type="entry name" value="TolB, C-terminal domain"/>
    <property type="match status" value="2"/>
</dbReference>
<dbReference type="SUPFAM" id="SSF69304">
    <property type="entry name" value="Tricorn protease N-terminal domain"/>
    <property type="match status" value="1"/>
</dbReference>
<evidence type="ECO:0000313" key="3">
    <source>
        <dbReference type="EMBL" id="GGB75974.1"/>
    </source>
</evidence>
<gene>
    <name evidence="3" type="ORF">GCM10011314_14420</name>
</gene>
<keyword evidence="2" id="KW-0472">Membrane</keyword>
<dbReference type="InterPro" id="IPR011659">
    <property type="entry name" value="WD40"/>
</dbReference>
<sequence>MSTTDEDVWMARLHGAVDHHPSSVAFDTTAYVAAGRRRLRRKRLAAVAAAVAASVAAALATTVVLGDGDGKALPSAPDVPDLPRLVTSTDGWVAFSVSEGGGDIYLVRPGTEPRRLAVNASDTSTEACPSWAPDGTRLIFGQVLGAANRPRLPARLVLVPVAQDGVAGSPTTIPLDGFRTGPGFDPHPCATWAPDGRWVALRDQDEVWVLDTLTRAIRRLPDLRPSDMEWRPGTDELTVTGDIGVDRASPTRSTPIATYSVSTGELQQLGSARAAAIAWSPDGRTLAYEGGEGEPRQIRVVDADGGNDRVLVADAGQANHGIGPVWSPRGDRIAYQRLLPTPGELHEVVLVGATDGSETVIAPPRTDLRIWHPFSVSWSPDGAALLYVAWGVGGGPNDPGGVVDAVITVEADSPHTARVLTPSTLDPVGGTYGHPWSAVQVWGRQS</sequence>
<dbReference type="PANTHER" id="PTHR36842:SF1">
    <property type="entry name" value="PROTEIN TOLB"/>
    <property type="match status" value="1"/>
</dbReference>
<protein>
    <recommendedName>
        <fullName evidence="5">Lipoprotein LpqB beta-propeller domain-containing protein</fullName>
    </recommendedName>
</protein>
<evidence type="ECO:0000313" key="4">
    <source>
        <dbReference type="Proteomes" id="UP000628079"/>
    </source>
</evidence>
<reference evidence="3" key="2">
    <citation type="submission" date="2020-09" db="EMBL/GenBank/DDBJ databases">
        <authorList>
            <person name="Sun Q."/>
            <person name="Zhou Y."/>
        </authorList>
    </citation>
    <scope>NUCLEOTIDE SEQUENCE</scope>
    <source>
        <strain evidence="3">CGMCC 1.10749</strain>
    </source>
</reference>
<dbReference type="InterPro" id="IPR011042">
    <property type="entry name" value="6-blade_b-propeller_TolB-like"/>
</dbReference>
<dbReference type="AlphaFoldDB" id="A0A8H9FSM1"/>
<feature type="transmembrane region" description="Helical" evidence="2">
    <location>
        <begin position="44"/>
        <end position="65"/>
    </location>
</feature>
<comment type="similarity">
    <text evidence="1">Belongs to the TolB family.</text>
</comment>
<dbReference type="RefSeq" id="WP_035949056.1">
    <property type="nucleotide sequence ID" value="NZ_BMEA01000001.1"/>
</dbReference>
<dbReference type="PANTHER" id="PTHR36842">
    <property type="entry name" value="PROTEIN TOLB HOMOLOG"/>
    <property type="match status" value="1"/>
</dbReference>
<reference evidence="3" key="1">
    <citation type="journal article" date="2014" name="Int. J. Syst. Evol. Microbiol.">
        <title>Complete genome sequence of Corynebacterium casei LMG S-19264T (=DSM 44701T), isolated from a smear-ripened cheese.</title>
        <authorList>
            <consortium name="US DOE Joint Genome Institute (JGI-PGF)"/>
            <person name="Walter F."/>
            <person name="Albersmeier A."/>
            <person name="Kalinowski J."/>
            <person name="Ruckert C."/>
        </authorList>
    </citation>
    <scope>NUCLEOTIDE SEQUENCE</scope>
    <source>
        <strain evidence="3">CGMCC 1.10749</strain>
    </source>
</reference>
<keyword evidence="2" id="KW-0812">Transmembrane</keyword>
<evidence type="ECO:0000256" key="1">
    <source>
        <dbReference type="ARBA" id="ARBA00009820"/>
    </source>
</evidence>
<keyword evidence="2" id="KW-1133">Transmembrane helix</keyword>
<comment type="caution">
    <text evidence="3">The sequence shown here is derived from an EMBL/GenBank/DDBJ whole genome shotgun (WGS) entry which is preliminary data.</text>
</comment>
<name>A0A8H9FSM1_9MICO</name>
<organism evidence="3 4">
    <name type="scientific">Knoellia flava</name>
    <dbReference type="NCBI Taxonomy" id="913969"/>
    <lineage>
        <taxon>Bacteria</taxon>
        <taxon>Bacillati</taxon>
        <taxon>Actinomycetota</taxon>
        <taxon>Actinomycetes</taxon>
        <taxon>Micrococcales</taxon>
        <taxon>Intrasporangiaceae</taxon>
        <taxon>Knoellia</taxon>
    </lineage>
</organism>
<dbReference type="Pfam" id="PF07676">
    <property type="entry name" value="PD40"/>
    <property type="match status" value="2"/>
</dbReference>
<proteinExistence type="inferred from homology"/>